<feature type="region of interest" description="Disordered" evidence="6">
    <location>
        <begin position="107"/>
        <end position="147"/>
    </location>
</feature>
<evidence type="ECO:0000256" key="6">
    <source>
        <dbReference type="SAM" id="MobiDB-lite"/>
    </source>
</evidence>
<protein>
    <submittedName>
        <fullName evidence="8">Uncharacterized protein</fullName>
    </submittedName>
</protein>
<dbReference type="AlphaFoldDB" id="A0A423WAG8"/>
<comment type="subcellular location">
    <subcellularLocation>
        <location evidence="1">Membrane</location>
    </subcellularLocation>
</comment>
<dbReference type="OrthoDB" id="2152119at2759"/>
<keyword evidence="4 7" id="KW-1133">Transmembrane helix</keyword>
<evidence type="ECO:0000313" key="8">
    <source>
        <dbReference type="EMBL" id="ROW00313.1"/>
    </source>
</evidence>
<keyword evidence="9" id="KW-1185">Reference proteome</keyword>
<dbReference type="EMBL" id="LKEA01000021">
    <property type="protein sequence ID" value="ROW00313.1"/>
    <property type="molecule type" value="Genomic_DNA"/>
</dbReference>
<accession>A0A423WAG8</accession>
<dbReference type="InterPro" id="IPR000612">
    <property type="entry name" value="PMP3"/>
</dbReference>
<keyword evidence="5 7" id="KW-0472">Membrane</keyword>
<comment type="similarity">
    <text evidence="2">Belongs to the UPF0057 (PMP3) family.</text>
</comment>
<proteinExistence type="inferred from homology"/>
<dbReference type="GO" id="GO:0016020">
    <property type="term" value="C:membrane"/>
    <property type="evidence" value="ECO:0007669"/>
    <property type="project" value="UniProtKB-SubCell"/>
</dbReference>
<feature type="transmembrane region" description="Helical" evidence="7">
    <location>
        <begin position="12"/>
        <end position="30"/>
    </location>
</feature>
<organism evidence="8 9">
    <name type="scientific">Cytospora schulzeri</name>
    <dbReference type="NCBI Taxonomy" id="448051"/>
    <lineage>
        <taxon>Eukaryota</taxon>
        <taxon>Fungi</taxon>
        <taxon>Dikarya</taxon>
        <taxon>Ascomycota</taxon>
        <taxon>Pezizomycotina</taxon>
        <taxon>Sordariomycetes</taxon>
        <taxon>Sordariomycetidae</taxon>
        <taxon>Diaporthales</taxon>
        <taxon>Cytosporaceae</taxon>
        <taxon>Cytospora</taxon>
    </lineage>
</organism>
<evidence type="ECO:0000256" key="4">
    <source>
        <dbReference type="ARBA" id="ARBA00022989"/>
    </source>
</evidence>
<feature type="transmembrane region" description="Helical" evidence="7">
    <location>
        <begin position="36"/>
        <end position="58"/>
    </location>
</feature>
<dbReference type="Proteomes" id="UP000283895">
    <property type="component" value="Unassembled WGS sequence"/>
</dbReference>
<evidence type="ECO:0000256" key="3">
    <source>
        <dbReference type="ARBA" id="ARBA00022692"/>
    </source>
</evidence>
<gene>
    <name evidence="8" type="ORF">VMCG_07214</name>
</gene>
<evidence type="ECO:0000313" key="9">
    <source>
        <dbReference type="Proteomes" id="UP000283895"/>
    </source>
</evidence>
<reference evidence="8 9" key="1">
    <citation type="submission" date="2015-09" db="EMBL/GenBank/DDBJ databases">
        <title>Host preference determinants of Valsa canker pathogens revealed by comparative genomics.</title>
        <authorList>
            <person name="Yin Z."/>
            <person name="Huang L."/>
        </authorList>
    </citation>
    <scope>NUCLEOTIDE SEQUENCE [LARGE SCALE GENOMIC DNA]</scope>
    <source>
        <strain evidence="8 9">03-1</strain>
    </source>
</reference>
<comment type="caution">
    <text evidence="8">The sequence shown here is derived from an EMBL/GenBank/DDBJ whole genome shotgun (WGS) entry which is preliminary data.</text>
</comment>
<evidence type="ECO:0000256" key="7">
    <source>
        <dbReference type="SAM" id="Phobius"/>
    </source>
</evidence>
<evidence type="ECO:0000256" key="5">
    <source>
        <dbReference type="ARBA" id="ARBA00023136"/>
    </source>
</evidence>
<name>A0A423WAG8_9PEZI</name>
<dbReference type="Pfam" id="PF01679">
    <property type="entry name" value="Pmp3"/>
    <property type="match status" value="1"/>
</dbReference>
<evidence type="ECO:0000256" key="1">
    <source>
        <dbReference type="ARBA" id="ARBA00004370"/>
    </source>
</evidence>
<sequence>MRIFLERCTLTLVNIFLPPLSVMLVAGVGMDALMNTLWFLCGVIPGHIHGFYITWTYFSRKKKVKKGRYPGGPKPFIYSKRVINGDASDERTRQLWMAEQRAKEEELLMHRQSGRRGTGYGGTRRTPRVEGGVISPGSQRKSNRWEV</sequence>
<keyword evidence="3 7" id="KW-0812">Transmembrane</keyword>
<evidence type="ECO:0000256" key="2">
    <source>
        <dbReference type="ARBA" id="ARBA00009530"/>
    </source>
</evidence>